<organism evidence="2 3">
    <name type="scientific">Caballeronia calidae</name>
    <dbReference type="NCBI Taxonomy" id="1777139"/>
    <lineage>
        <taxon>Bacteria</taxon>
        <taxon>Pseudomonadati</taxon>
        <taxon>Pseudomonadota</taxon>
        <taxon>Betaproteobacteria</taxon>
        <taxon>Burkholderiales</taxon>
        <taxon>Burkholderiaceae</taxon>
        <taxon>Caballeronia</taxon>
    </lineage>
</organism>
<evidence type="ECO:0000313" key="2">
    <source>
        <dbReference type="EMBL" id="SAL07378.1"/>
    </source>
</evidence>
<name>A0A158EKJ0_9BURK</name>
<dbReference type="PANTHER" id="PTHR33055:SF3">
    <property type="entry name" value="PUTATIVE TRANSPOSASE FOR IS117-RELATED"/>
    <property type="match status" value="1"/>
</dbReference>
<dbReference type="NCBIfam" id="NF033542">
    <property type="entry name" value="transpos_IS110"/>
    <property type="match status" value="1"/>
</dbReference>
<dbReference type="Proteomes" id="UP000071859">
    <property type="component" value="Unassembled WGS sequence"/>
</dbReference>
<comment type="caution">
    <text evidence="2">The sequence shown here is derived from an EMBL/GenBank/DDBJ whole genome shotgun (WGS) entry which is preliminary data.</text>
</comment>
<keyword evidence="3" id="KW-1185">Reference proteome</keyword>
<dbReference type="GO" id="GO:0004803">
    <property type="term" value="F:transposase activity"/>
    <property type="evidence" value="ECO:0007669"/>
    <property type="project" value="InterPro"/>
</dbReference>
<proteinExistence type="predicted"/>
<dbReference type="GO" id="GO:0006313">
    <property type="term" value="P:DNA transposition"/>
    <property type="evidence" value="ECO:0007669"/>
    <property type="project" value="InterPro"/>
</dbReference>
<accession>A0A158EKJ0</accession>
<dbReference type="EMBL" id="FCOX02000212">
    <property type="protein sequence ID" value="SAL07378.1"/>
    <property type="molecule type" value="Genomic_DNA"/>
</dbReference>
<protein>
    <submittedName>
        <fullName evidence="2">Transposase</fullName>
    </submittedName>
</protein>
<evidence type="ECO:0000313" key="3">
    <source>
        <dbReference type="Proteomes" id="UP000071859"/>
    </source>
</evidence>
<dbReference type="PANTHER" id="PTHR33055">
    <property type="entry name" value="TRANSPOSASE FOR INSERTION SEQUENCE ELEMENT IS1111A"/>
    <property type="match status" value="1"/>
</dbReference>
<evidence type="ECO:0000259" key="1">
    <source>
        <dbReference type="Pfam" id="PF02371"/>
    </source>
</evidence>
<dbReference type="GO" id="GO:0003677">
    <property type="term" value="F:DNA binding"/>
    <property type="evidence" value="ECO:0007669"/>
    <property type="project" value="InterPro"/>
</dbReference>
<dbReference type="InterPro" id="IPR003346">
    <property type="entry name" value="Transposase_20"/>
</dbReference>
<gene>
    <name evidence="2" type="ORF">AWB78_08557</name>
</gene>
<dbReference type="Pfam" id="PF02371">
    <property type="entry name" value="Transposase_20"/>
    <property type="match status" value="1"/>
</dbReference>
<feature type="domain" description="Transposase IS116/IS110/IS902 C-terminal" evidence="1">
    <location>
        <begin position="107"/>
        <end position="179"/>
    </location>
</feature>
<dbReference type="AlphaFoldDB" id="A0A158EKJ0"/>
<sequence>MRFVAVKTPQQQSVLVLLRMRTGFIEERTALVNRLRGLLVEFGVFLPQGICAFRSRFVAALEDATNSMTGAARLAMMQGWQQWQAPDQQIAWFDAQFEAQVRADYDAQRLMGMVGVGPLTACATTATVGDPRQFKSGRQFTAWLGLVQPRQKSSGGKARLGCITRQGNDYLCTRFCSKAHAWPFARLIVAMCDVPRYSRSDVSRYLR</sequence>
<reference evidence="2" key="1">
    <citation type="submission" date="2016-01" db="EMBL/GenBank/DDBJ databases">
        <authorList>
            <person name="Peeters C."/>
        </authorList>
    </citation>
    <scope>NUCLEOTIDE SEQUENCE</scope>
    <source>
        <strain evidence="2">LMG 29321</strain>
    </source>
</reference>
<dbReference type="InterPro" id="IPR047650">
    <property type="entry name" value="Transpos_IS110"/>
</dbReference>